<reference evidence="2 3" key="1">
    <citation type="submission" date="2016-04" db="EMBL/GenBank/DDBJ databases">
        <title>Draft genome sequence of freshwater magnetotactic bacteria Magnetospirillum marisnigri SP-1 and Magnetospirillum moscoviense BB-1.</title>
        <authorList>
            <person name="Koziaeva V."/>
            <person name="Dziuba M.V."/>
            <person name="Ivanov T.M."/>
            <person name="Kuznetsov B."/>
            <person name="Grouzdev D.S."/>
        </authorList>
    </citation>
    <scope>NUCLEOTIDE SEQUENCE [LARGE SCALE GENOMIC DNA]</scope>
    <source>
        <strain evidence="2 3">SP-1</strain>
    </source>
</reference>
<sequence>MAGEEDEKRAERMRRARDLAAARGMPAPGAPPPAAAPPASAKPATPSPQAAKADQGNGGLGLLDMIVGLFKPKPAAPPPPTQPVNTVEATAFTVVVAALAGDADGAAANYLNQALSARPSLKVKALGRVFQLDNMEDPSLVSSVVLNSRHAVVEEDADLLVWGDFSKEGYRLRLATAATDDERAATFGPTTRIELPKDFAEPASNLLFAAVLAAMDPASEAQKAAIRRLLPAAAVAAEALAAKPPVQLTMGQQRSVQLVFGHVATATALASLSDEATPWFDKAANAYRQAQRRLARTDPGWEAGLLHKHLAACIGARAERQKENAAPLWEEAIKEWRSAAETLPRALMPQEWASSQVRLGVGLFRLDLLTGQTELLREALQALQATLQVYSRTETPARWAEIMNTIAQVLEVYGDQMKNTEVLKRAVDTCHSVLEIRTRERTPLAWAATQNTLGSALFMLDRHGTGTAHLAEAETALAGALEVFQAHGAKGPAKVAAKNLSHVRKLLESRKGRQVVEPHWLDDPGDGRR</sequence>
<gene>
    <name evidence="2" type="ORF">A6A04_19960</name>
</gene>
<dbReference type="STRING" id="1285242.A6A04_19960"/>
<accession>A0A178MKX8</accession>
<dbReference type="Gene3D" id="1.25.40.10">
    <property type="entry name" value="Tetratricopeptide repeat domain"/>
    <property type="match status" value="1"/>
</dbReference>
<dbReference type="RefSeq" id="WP_068493948.1">
    <property type="nucleotide sequence ID" value="NZ_LWQT01000072.1"/>
</dbReference>
<evidence type="ECO:0000313" key="3">
    <source>
        <dbReference type="Proteomes" id="UP000078428"/>
    </source>
</evidence>
<name>A0A178MKX8_9PROT</name>
<organism evidence="2 3">
    <name type="scientific">Paramagnetospirillum marisnigri</name>
    <dbReference type="NCBI Taxonomy" id="1285242"/>
    <lineage>
        <taxon>Bacteria</taxon>
        <taxon>Pseudomonadati</taxon>
        <taxon>Pseudomonadota</taxon>
        <taxon>Alphaproteobacteria</taxon>
        <taxon>Rhodospirillales</taxon>
        <taxon>Magnetospirillaceae</taxon>
        <taxon>Paramagnetospirillum</taxon>
    </lineage>
</organism>
<dbReference type="EMBL" id="LWQT01000072">
    <property type="protein sequence ID" value="OAN48705.1"/>
    <property type="molecule type" value="Genomic_DNA"/>
</dbReference>
<feature type="region of interest" description="Disordered" evidence="1">
    <location>
        <begin position="1"/>
        <end position="57"/>
    </location>
</feature>
<dbReference type="SUPFAM" id="SSF48452">
    <property type="entry name" value="TPR-like"/>
    <property type="match status" value="1"/>
</dbReference>
<evidence type="ECO:0000256" key="1">
    <source>
        <dbReference type="SAM" id="MobiDB-lite"/>
    </source>
</evidence>
<proteinExistence type="predicted"/>
<keyword evidence="3" id="KW-1185">Reference proteome</keyword>
<dbReference type="OrthoDB" id="433986at2"/>
<comment type="caution">
    <text evidence="2">The sequence shown here is derived from an EMBL/GenBank/DDBJ whole genome shotgun (WGS) entry which is preliminary data.</text>
</comment>
<feature type="compositionally biased region" description="Low complexity" evidence="1">
    <location>
        <begin position="37"/>
        <end position="53"/>
    </location>
</feature>
<dbReference type="Proteomes" id="UP000078428">
    <property type="component" value="Unassembled WGS sequence"/>
</dbReference>
<dbReference type="InterPro" id="IPR011990">
    <property type="entry name" value="TPR-like_helical_dom_sf"/>
</dbReference>
<evidence type="ECO:0000313" key="2">
    <source>
        <dbReference type="EMBL" id="OAN48705.1"/>
    </source>
</evidence>
<protein>
    <submittedName>
        <fullName evidence="2">Uncharacterized protein</fullName>
    </submittedName>
</protein>
<dbReference type="AlphaFoldDB" id="A0A178MKX8"/>
<feature type="compositionally biased region" description="Basic and acidic residues" evidence="1">
    <location>
        <begin position="1"/>
        <end position="10"/>
    </location>
</feature>